<dbReference type="GO" id="GO:0006629">
    <property type="term" value="P:lipid metabolic process"/>
    <property type="evidence" value="ECO:0007669"/>
    <property type="project" value="InterPro"/>
</dbReference>
<protein>
    <recommendedName>
        <fullName evidence="3">DUF1552 domain-containing protein</fullName>
    </recommendedName>
</protein>
<dbReference type="AlphaFoldDB" id="A0A517QY03"/>
<dbReference type="Pfam" id="PF07586">
    <property type="entry name" value="HXXSHH"/>
    <property type="match status" value="1"/>
</dbReference>
<dbReference type="EMBL" id="CP036268">
    <property type="protein sequence ID" value="QDT36521.1"/>
    <property type="molecule type" value="Genomic_DNA"/>
</dbReference>
<dbReference type="Proteomes" id="UP000317318">
    <property type="component" value="Chromosome"/>
</dbReference>
<keyword evidence="2" id="KW-1185">Reference proteome</keyword>
<evidence type="ECO:0000313" key="1">
    <source>
        <dbReference type="EMBL" id="QDT36521.1"/>
    </source>
</evidence>
<evidence type="ECO:0008006" key="3">
    <source>
        <dbReference type="Google" id="ProtNLM"/>
    </source>
</evidence>
<dbReference type="RefSeq" id="WP_145362722.1">
    <property type="nucleotide sequence ID" value="NZ_CP036268.1"/>
</dbReference>
<dbReference type="InterPro" id="IPR008265">
    <property type="entry name" value="Lipase_GDSL_AS"/>
</dbReference>
<dbReference type="PROSITE" id="PS01098">
    <property type="entry name" value="LIPASE_GDSL_SER"/>
    <property type="match status" value="1"/>
</dbReference>
<dbReference type="OrthoDB" id="9146593at2"/>
<gene>
    <name evidence="1" type="ORF">Pan189_08800</name>
</gene>
<dbReference type="InterPro" id="IPR011447">
    <property type="entry name" value="DUF1552"/>
</dbReference>
<name>A0A517QY03_9PLAN</name>
<organism evidence="1 2">
    <name type="scientific">Stratiformator vulcanicus</name>
    <dbReference type="NCBI Taxonomy" id="2527980"/>
    <lineage>
        <taxon>Bacteria</taxon>
        <taxon>Pseudomonadati</taxon>
        <taxon>Planctomycetota</taxon>
        <taxon>Planctomycetia</taxon>
        <taxon>Planctomycetales</taxon>
        <taxon>Planctomycetaceae</taxon>
        <taxon>Stratiformator</taxon>
    </lineage>
</organism>
<evidence type="ECO:0000313" key="2">
    <source>
        <dbReference type="Proteomes" id="UP000317318"/>
    </source>
</evidence>
<sequence>MKNSWHIPRRTVLKGLGASVALPFLETMNSVSRAEQQASKPPVRLMFRYDGAATNMEEWFPKDDGPNYTLSRALKPMEKHREHFSVISGTRHFCDNPSAGGGSVGGHGSGRVWLTGHFSGGTDSQGRGKISTHSSVDQLAAEVIGRETRFDSLQLGSSSSQDTMLSWNRNGTPLPTINSPGQVFRELFVDKAADDKREIRDVFSRNRSILDLVTDNRKSLERRMSDLDRQKFEQYLTSVRELEQKIQRREQWVDIPKQKPAGLSEPDRDVERSKDLWLETMYDLIVKAFETDSTRVIALARNGPQDYRQVVEGVTEAWHPISHHSGNAEKLEMAAKINEYLMDHFGRFLGKLDQVQDSDGNSVLHNSLILYGDSMTDGGHWGGNLPLVLAGHAGGQLKQGQHLKLGPVPTYAERNDGLAQVPTANLFVSMLNLAGVPTDHVADSTGPLEGLV</sequence>
<dbReference type="KEGG" id="svp:Pan189_08800"/>
<reference evidence="1 2" key="1">
    <citation type="submission" date="2019-02" db="EMBL/GenBank/DDBJ databases">
        <title>Deep-cultivation of Planctomycetes and their phenomic and genomic characterization uncovers novel biology.</title>
        <authorList>
            <person name="Wiegand S."/>
            <person name="Jogler M."/>
            <person name="Boedeker C."/>
            <person name="Pinto D."/>
            <person name="Vollmers J."/>
            <person name="Rivas-Marin E."/>
            <person name="Kohn T."/>
            <person name="Peeters S.H."/>
            <person name="Heuer A."/>
            <person name="Rast P."/>
            <person name="Oberbeckmann S."/>
            <person name="Bunk B."/>
            <person name="Jeske O."/>
            <person name="Meyerdierks A."/>
            <person name="Storesund J.E."/>
            <person name="Kallscheuer N."/>
            <person name="Luecker S."/>
            <person name="Lage O.M."/>
            <person name="Pohl T."/>
            <person name="Merkel B.J."/>
            <person name="Hornburger P."/>
            <person name="Mueller R.-W."/>
            <person name="Bruemmer F."/>
            <person name="Labrenz M."/>
            <person name="Spormann A.M."/>
            <person name="Op den Camp H."/>
            <person name="Overmann J."/>
            <person name="Amann R."/>
            <person name="Jetten M.S.M."/>
            <person name="Mascher T."/>
            <person name="Medema M.H."/>
            <person name="Devos D.P."/>
            <person name="Kaster A.-K."/>
            <person name="Ovreas L."/>
            <person name="Rohde M."/>
            <person name="Galperin M.Y."/>
            <person name="Jogler C."/>
        </authorList>
    </citation>
    <scope>NUCLEOTIDE SEQUENCE [LARGE SCALE GENOMIC DNA]</scope>
    <source>
        <strain evidence="1 2">Pan189</strain>
    </source>
</reference>
<accession>A0A517QY03</accession>
<dbReference type="GO" id="GO:0016298">
    <property type="term" value="F:lipase activity"/>
    <property type="evidence" value="ECO:0007669"/>
    <property type="project" value="InterPro"/>
</dbReference>
<proteinExistence type="predicted"/>